<keyword evidence="4" id="KW-1185">Reference proteome</keyword>
<evidence type="ECO:0000256" key="1">
    <source>
        <dbReference type="SAM" id="SignalP"/>
    </source>
</evidence>
<evidence type="ECO:0000259" key="2">
    <source>
        <dbReference type="Pfam" id="PF01979"/>
    </source>
</evidence>
<dbReference type="PROSITE" id="PS51257">
    <property type="entry name" value="PROKAR_LIPOPROTEIN"/>
    <property type="match status" value="1"/>
</dbReference>
<dbReference type="Proteomes" id="UP001374803">
    <property type="component" value="Chromosome"/>
</dbReference>
<dbReference type="Gene3D" id="3.20.20.140">
    <property type="entry name" value="Metal-dependent hydrolases"/>
    <property type="match status" value="1"/>
</dbReference>
<dbReference type="EMBL" id="CP089983">
    <property type="protein sequence ID" value="WXB09858.1"/>
    <property type="molecule type" value="Genomic_DNA"/>
</dbReference>
<dbReference type="InterPro" id="IPR051781">
    <property type="entry name" value="Metallo-dep_Hydrolase"/>
</dbReference>
<dbReference type="InterPro" id="IPR032466">
    <property type="entry name" value="Metal_Hydrolase"/>
</dbReference>
<dbReference type="SUPFAM" id="SSF51338">
    <property type="entry name" value="Composite domain of metallo-dependent hydrolases"/>
    <property type="match status" value="1"/>
</dbReference>
<dbReference type="InterPro" id="IPR057744">
    <property type="entry name" value="OTAase-like"/>
</dbReference>
<dbReference type="RefSeq" id="WP_394839531.1">
    <property type="nucleotide sequence ID" value="NZ_CP089929.1"/>
</dbReference>
<name>A0ABZ2LG02_9BACT</name>
<feature type="domain" description="Amidohydrolase-related" evidence="2">
    <location>
        <begin position="92"/>
        <end position="434"/>
    </location>
</feature>
<dbReference type="InterPro" id="IPR011059">
    <property type="entry name" value="Metal-dep_hydrolase_composite"/>
</dbReference>
<dbReference type="CDD" id="cd01299">
    <property type="entry name" value="Met_dep_hydrolase_A"/>
    <property type="match status" value="1"/>
</dbReference>
<gene>
    <name evidence="3" type="ORF">LVJ94_21840</name>
</gene>
<protein>
    <submittedName>
        <fullName evidence="3">Amidohydrolase family protein</fullName>
    </submittedName>
</protein>
<feature type="signal peptide" evidence="1">
    <location>
        <begin position="1"/>
        <end position="28"/>
    </location>
</feature>
<dbReference type="SUPFAM" id="SSF51556">
    <property type="entry name" value="Metallo-dependent hydrolases"/>
    <property type="match status" value="1"/>
</dbReference>
<reference evidence="3" key="1">
    <citation type="submission" date="2021-12" db="EMBL/GenBank/DDBJ databases">
        <title>Discovery of the Pendulisporaceae a myxobacterial family with distinct sporulation behavior and unique specialized metabolism.</title>
        <authorList>
            <person name="Garcia R."/>
            <person name="Popoff A."/>
            <person name="Bader C.D."/>
            <person name="Loehr J."/>
            <person name="Walesch S."/>
            <person name="Walt C."/>
            <person name="Boldt J."/>
            <person name="Bunk B."/>
            <person name="Haeckl F.J.F.P.J."/>
            <person name="Gunesch A.P."/>
            <person name="Birkelbach J."/>
            <person name="Nuebel U."/>
            <person name="Pietschmann T."/>
            <person name="Bach T."/>
            <person name="Mueller R."/>
        </authorList>
    </citation>
    <scope>NUCLEOTIDE SEQUENCE</scope>
    <source>
        <strain evidence="3">MSr11367</strain>
    </source>
</reference>
<sequence length="460" mass="48520">MGTACSKGVRRLLFGMLLLAGLLGGCQAHVAAAKAPDPPPGRVRGVRAARMFDAKAGRIVLNVVVRIEGDRIVSVSEGAPPDPTVVDLGDVTLIPGMIDAHSHVLANHEKSYLEMLVEKSESYRTLEGAANARNVLRAGFTTVRDCGNEGLQWADVSLRDAIAKGLVEGPRMFVATRAIAAVGGYMPFGVSPDLAQPPSGAQFVSGVEEARRAAREQIQHGADLLKLYADFPGGPGQPVHTTLSVDEMKAAVDIAHAAGRKVAAHAQSKQGIRNAIAAGVDSIEHGSDADAEILRLMRDRGVFLVPTQAVLTIFLAEAKTGPQRDRLIKRVTDGQRLVRAARDSGVKIATGFDAATSKDDGHNAMEAITLVAYGLSPVEALRAATLRGAELVGWDDRIGSIEKGKIADLVAVEGDPTKDIHALGHVTFVMKDGAVAWDVRDVTGASLSPTRPRGPARPTR</sequence>
<dbReference type="InterPro" id="IPR006680">
    <property type="entry name" value="Amidohydro-rel"/>
</dbReference>
<dbReference type="Pfam" id="PF01979">
    <property type="entry name" value="Amidohydro_1"/>
    <property type="match status" value="1"/>
</dbReference>
<dbReference type="PANTHER" id="PTHR43135">
    <property type="entry name" value="ALPHA-D-RIBOSE 1-METHYLPHOSPHONATE 5-TRIPHOSPHATE DIPHOSPHATASE"/>
    <property type="match status" value="1"/>
</dbReference>
<organism evidence="3 4">
    <name type="scientific">Pendulispora rubella</name>
    <dbReference type="NCBI Taxonomy" id="2741070"/>
    <lineage>
        <taxon>Bacteria</taxon>
        <taxon>Pseudomonadati</taxon>
        <taxon>Myxococcota</taxon>
        <taxon>Myxococcia</taxon>
        <taxon>Myxococcales</taxon>
        <taxon>Sorangiineae</taxon>
        <taxon>Pendulisporaceae</taxon>
        <taxon>Pendulispora</taxon>
    </lineage>
</organism>
<keyword evidence="1" id="KW-0732">Signal</keyword>
<dbReference type="Gene3D" id="2.30.40.10">
    <property type="entry name" value="Urease, subunit C, domain 1"/>
    <property type="match status" value="1"/>
</dbReference>
<accession>A0ABZ2LG02</accession>
<evidence type="ECO:0000313" key="3">
    <source>
        <dbReference type="EMBL" id="WXB09858.1"/>
    </source>
</evidence>
<proteinExistence type="predicted"/>
<dbReference type="PANTHER" id="PTHR43135:SF3">
    <property type="entry name" value="ALPHA-D-RIBOSE 1-METHYLPHOSPHONATE 5-TRIPHOSPHATE DIPHOSPHATASE"/>
    <property type="match status" value="1"/>
</dbReference>
<evidence type="ECO:0000313" key="4">
    <source>
        <dbReference type="Proteomes" id="UP001374803"/>
    </source>
</evidence>
<feature type="chain" id="PRO_5046803022" evidence="1">
    <location>
        <begin position="29"/>
        <end position="460"/>
    </location>
</feature>